<dbReference type="GO" id="GO:0031929">
    <property type="term" value="P:TOR signaling"/>
    <property type="evidence" value="ECO:0007669"/>
    <property type="project" value="TreeGrafter"/>
</dbReference>
<gene>
    <name evidence="2" type="ORF">PSIN1315_LOCUS12973</name>
</gene>
<dbReference type="InterPro" id="IPR051330">
    <property type="entry name" value="Phosphatase_reg/MetRdx"/>
</dbReference>
<organism evidence="2">
    <name type="scientific">Prasinoderma singulare</name>
    <dbReference type="NCBI Taxonomy" id="676789"/>
    <lineage>
        <taxon>Eukaryota</taxon>
        <taxon>Viridiplantae</taxon>
        <taxon>Prasinodermophyta</taxon>
        <taxon>Prasinodermophyceae</taxon>
        <taxon>Prasinodermales</taxon>
        <taxon>Prasinodermaceae</taxon>
        <taxon>Prasinoderma</taxon>
    </lineage>
</organism>
<proteinExistence type="inferred from homology"/>
<evidence type="ECO:0000313" key="2">
    <source>
        <dbReference type="EMBL" id="CAE0150850.1"/>
    </source>
</evidence>
<accession>A0A7S3C0X7</accession>
<comment type="similarity">
    <text evidence="1">Belongs to the TIP41 family.</text>
</comment>
<protein>
    <recommendedName>
        <fullName evidence="3">TIP41-like protein</fullName>
    </recommendedName>
</protein>
<dbReference type="EMBL" id="HBHY01020276">
    <property type="protein sequence ID" value="CAE0150850.1"/>
    <property type="molecule type" value="Transcribed_RNA"/>
</dbReference>
<dbReference type="GO" id="GO:0005829">
    <property type="term" value="C:cytosol"/>
    <property type="evidence" value="ECO:0007669"/>
    <property type="project" value="TreeGrafter"/>
</dbReference>
<dbReference type="PANTHER" id="PTHR21021">
    <property type="entry name" value="GAF/PUTATIVE CYTOSKELETAL PROTEIN"/>
    <property type="match status" value="1"/>
</dbReference>
<reference evidence="2" key="1">
    <citation type="submission" date="2021-01" db="EMBL/GenBank/DDBJ databases">
        <authorList>
            <person name="Corre E."/>
            <person name="Pelletier E."/>
            <person name="Niang G."/>
            <person name="Scheremetjew M."/>
            <person name="Finn R."/>
            <person name="Kale V."/>
            <person name="Holt S."/>
            <person name="Cochrane G."/>
            <person name="Meng A."/>
            <person name="Brown T."/>
            <person name="Cohen L."/>
        </authorList>
    </citation>
    <scope>NUCLEOTIDE SEQUENCE</scope>
    <source>
        <strain evidence="2">RCC927</strain>
    </source>
</reference>
<dbReference type="Pfam" id="PF04176">
    <property type="entry name" value="TIP41"/>
    <property type="match status" value="1"/>
</dbReference>
<dbReference type="PANTHER" id="PTHR21021:SF16">
    <property type="entry name" value="TIP41-LIKE PROTEIN"/>
    <property type="match status" value="1"/>
</dbReference>
<evidence type="ECO:0000256" key="1">
    <source>
        <dbReference type="ARBA" id="ARBA00006658"/>
    </source>
</evidence>
<dbReference type="AlphaFoldDB" id="A0A7S3C0X7"/>
<sequence length="296" mass="32652">MFEKKGSAVCVAPAYAFMSALRFEETYAAGGGWHLHATRGAILDTEQRQQWQEDLDVCALPSMLFGATTLSLRHAPSGACFRFDARGALTRWAQDKEQAPAKVALAAAWAAARSETIARLGTVSEDYDWTFSTRYVGESEGARWEAGGPGLDKALLTARDPILFYQEAVLYEDELDDNGVSVASVKVRVMPSCWLVLFRFWLRVDHVLLRLRETRLMAIFGGGGVTPRVVREVSEREQTWEEMVAQGRSPNPILYRDADEVAQWLPLTAKTLEQATLSSEEEVVAGAAADVEGAMS</sequence>
<evidence type="ECO:0008006" key="3">
    <source>
        <dbReference type="Google" id="ProtNLM"/>
    </source>
</evidence>
<name>A0A7S3C0X7_9VIRI</name>
<dbReference type="InterPro" id="IPR007303">
    <property type="entry name" value="TIP41-like"/>
</dbReference>